<dbReference type="EMBL" id="UINC01123729">
    <property type="protein sequence ID" value="SVD00397.1"/>
    <property type="molecule type" value="Genomic_DNA"/>
</dbReference>
<evidence type="ECO:0000313" key="6">
    <source>
        <dbReference type="EMBL" id="SVD00397.1"/>
    </source>
</evidence>
<evidence type="ECO:0000256" key="4">
    <source>
        <dbReference type="ARBA" id="ARBA00022803"/>
    </source>
</evidence>
<dbReference type="Gene3D" id="3.40.50.2000">
    <property type="entry name" value="Glycogen Phosphorylase B"/>
    <property type="match status" value="1"/>
</dbReference>
<feature type="domain" description="O-GlcNAc transferase C-terminal" evidence="5">
    <location>
        <begin position="2"/>
        <end position="154"/>
    </location>
</feature>
<keyword evidence="3" id="KW-0677">Repeat</keyword>
<dbReference type="AlphaFoldDB" id="A0A382RTL8"/>
<dbReference type="PANTHER" id="PTHR44366">
    <property type="entry name" value="UDP-N-ACETYLGLUCOSAMINE--PEPTIDE N-ACETYLGLUCOSAMINYLTRANSFERASE 110 KDA SUBUNIT"/>
    <property type="match status" value="1"/>
</dbReference>
<organism evidence="6">
    <name type="scientific">marine metagenome</name>
    <dbReference type="NCBI Taxonomy" id="408172"/>
    <lineage>
        <taxon>unclassified sequences</taxon>
        <taxon>metagenomes</taxon>
        <taxon>ecological metagenomes</taxon>
    </lineage>
</organism>
<evidence type="ECO:0000256" key="2">
    <source>
        <dbReference type="ARBA" id="ARBA00022679"/>
    </source>
</evidence>
<evidence type="ECO:0000259" key="5">
    <source>
        <dbReference type="Pfam" id="PF13844"/>
    </source>
</evidence>
<gene>
    <name evidence="6" type="ORF">METZ01_LOCUS353251</name>
</gene>
<sequence length="178" mass="20387">MRLLERVENSVLWILSENIDISKNLKKEATLRNIDFNRIVFAERIKMNEHLARQKVADLFIDTFPYTGHTTVSDALWVGLPVLTRIGKSFASRVSASLLNAIGLSALATNSEKEYEDLAIELATNSAKLKEIKNKLKNNRNTKPLFNTQIFARNIEKAYSLMYERYLKNLPLDNIEIS</sequence>
<dbReference type="GO" id="GO:0006493">
    <property type="term" value="P:protein O-linked glycosylation"/>
    <property type="evidence" value="ECO:0007669"/>
    <property type="project" value="InterPro"/>
</dbReference>
<keyword evidence="4" id="KW-0802">TPR repeat</keyword>
<comment type="pathway">
    <text evidence="1">Protein modification; protein glycosylation.</text>
</comment>
<name>A0A382RTL8_9ZZZZ</name>
<keyword evidence="2" id="KW-0808">Transferase</keyword>
<dbReference type="Gene3D" id="3.40.50.11380">
    <property type="match status" value="1"/>
</dbReference>
<dbReference type="GO" id="GO:0097363">
    <property type="term" value="F:protein O-acetylglucosaminyltransferase activity"/>
    <property type="evidence" value="ECO:0007669"/>
    <property type="project" value="TreeGrafter"/>
</dbReference>
<accession>A0A382RTL8</accession>
<dbReference type="InterPro" id="IPR037919">
    <property type="entry name" value="OGT"/>
</dbReference>
<dbReference type="InterPro" id="IPR029489">
    <property type="entry name" value="OGT/SEC/SPY_C"/>
</dbReference>
<proteinExistence type="predicted"/>
<dbReference type="PANTHER" id="PTHR44366:SF1">
    <property type="entry name" value="UDP-N-ACETYLGLUCOSAMINE--PEPTIDE N-ACETYLGLUCOSAMINYLTRANSFERASE 110 KDA SUBUNIT"/>
    <property type="match status" value="1"/>
</dbReference>
<reference evidence="6" key="1">
    <citation type="submission" date="2018-05" db="EMBL/GenBank/DDBJ databases">
        <authorList>
            <person name="Lanie J.A."/>
            <person name="Ng W.-L."/>
            <person name="Kazmierczak K.M."/>
            <person name="Andrzejewski T.M."/>
            <person name="Davidsen T.M."/>
            <person name="Wayne K.J."/>
            <person name="Tettelin H."/>
            <person name="Glass J.I."/>
            <person name="Rusch D."/>
            <person name="Podicherti R."/>
            <person name="Tsui H.-C.T."/>
            <person name="Winkler M.E."/>
        </authorList>
    </citation>
    <scope>NUCLEOTIDE SEQUENCE</scope>
</reference>
<evidence type="ECO:0000256" key="3">
    <source>
        <dbReference type="ARBA" id="ARBA00022737"/>
    </source>
</evidence>
<evidence type="ECO:0000256" key="1">
    <source>
        <dbReference type="ARBA" id="ARBA00004922"/>
    </source>
</evidence>
<dbReference type="Pfam" id="PF13844">
    <property type="entry name" value="Glyco_transf_41"/>
    <property type="match status" value="1"/>
</dbReference>
<protein>
    <recommendedName>
        <fullName evidence="5">O-GlcNAc transferase C-terminal domain-containing protein</fullName>
    </recommendedName>
</protein>